<evidence type="ECO:0000256" key="6">
    <source>
        <dbReference type="ARBA" id="ARBA00022786"/>
    </source>
</evidence>
<feature type="region of interest" description="Disordered" evidence="8">
    <location>
        <begin position="223"/>
        <end position="285"/>
    </location>
</feature>
<feature type="region of interest" description="Disordered" evidence="8">
    <location>
        <begin position="305"/>
        <end position="340"/>
    </location>
</feature>
<dbReference type="InterPro" id="IPR002867">
    <property type="entry name" value="IBR_dom"/>
</dbReference>
<dbReference type="InterPro" id="IPR047544">
    <property type="entry name" value="RING-HC_RBR_RNF216"/>
</dbReference>
<feature type="region of interest" description="Disordered" evidence="8">
    <location>
        <begin position="737"/>
        <end position="769"/>
    </location>
</feature>
<feature type="compositionally biased region" description="Polar residues" evidence="8">
    <location>
        <begin position="740"/>
        <end position="758"/>
    </location>
</feature>
<keyword evidence="6" id="KW-0833">Ubl conjugation pathway</keyword>
<dbReference type="OrthoDB" id="10009520at2759"/>
<accession>A0A9Q1H9Q2</accession>
<dbReference type="Gene3D" id="1.20.120.1750">
    <property type="match status" value="1"/>
</dbReference>
<feature type="region of interest" description="Disordered" evidence="8">
    <location>
        <begin position="380"/>
        <end position="411"/>
    </location>
</feature>
<proteinExistence type="predicted"/>
<comment type="caution">
    <text evidence="10">The sequence shown here is derived from an EMBL/GenBank/DDBJ whole genome shotgun (WGS) entry which is preliminary data.</text>
</comment>
<feature type="region of interest" description="Disordered" evidence="8">
    <location>
        <begin position="824"/>
        <end position="928"/>
    </location>
</feature>
<dbReference type="InterPro" id="IPR047545">
    <property type="entry name" value="BRcat_RBR_RNF216"/>
</dbReference>
<reference evidence="10" key="1">
    <citation type="submission" date="2021-10" db="EMBL/GenBank/DDBJ databases">
        <title>Tropical sea cucumber genome reveals ecological adaptation and Cuvierian tubules defense mechanism.</title>
        <authorList>
            <person name="Chen T."/>
        </authorList>
    </citation>
    <scope>NUCLEOTIDE SEQUENCE</scope>
    <source>
        <strain evidence="10">Nanhai2018</strain>
        <tissue evidence="10">Muscle</tissue>
    </source>
</reference>
<dbReference type="InterPro" id="IPR013083">
    <property type="entry name" value="Znf_RING/FYVE/PHD"/>
</dbReference>
<name>A0A9Q1H9Q2_HOLLE</name>
<dbReference type="Pfam" id="PF26200">
    <property type="entry name" value="Rcat_RNF216"/>
    <property type="match status" value="1"/>
</dbReference>
<evidence type="ECO:0000313" key="10">
    <source>
        <dbReference type="EMBL" id="KAJ8037441.1"/>
    </source>
</evidence>
<dbReference type="Proteomes" id="UP001152320">
    <property type="component" value="Chromosome 8"/>
</dbReference>
<evidence type="ECO:0000256" key="2">
    <source>
        <dbReference type="ARBA" id="ARBA00022679"/>
    </source>
</evidence>
<dbReference type="InterPro" id="IPR047546">
    <property type="entry name" value="Rcat_RBR_RNF216"/>
</dbReference>
<feature type="domain" description="RING-type" evidence="9">
    <location>
        <begin position="1293"/>
        <end position="1509"/>
    </location>
</feature>
<feature type="compositionally biased region" description="Polar residues" evidence="8">
    <location>
        <begin position="691"/>
        <end position="706"/>
    </location>
</feature>
<organism evidence="10 11">
    <name type="scientific">Holothuria leucospilota</name>
    <name type="common">Black long sea cucumber</name>
    <name type="synonym">Mertensiothuria leucospilota</name>
    <dbReference type="NCBI Taxonomy" id="206669"/>
    <lineage>
        <taxon>Eukaryota</taxon>
        <taxon>Metazoa</taxon>
        <taxon>Echinodermata</taxon>
        <taxon>Eleutherozoa</taxon>
        <taxon>Echinozoa</taxon>
        <taxon>Holothuroidea</taxon>
        <taxon>Aspidochirotacea</taxon>
        <taxon>Aspidochirotida</taxon>
        <taxon>Holothuriidae</taxon>
        <taxon>Holothuria</taxon>
    </lineage>
</organism>
<dbReference type="PANTHER" id="PTHR22770:SF47">
    <property type="entry name" value="E3 UBIQUITIN-PROTEIN LIGASE RNF216"/>
    <property type="match status" value="1"/>
</dbReference>
<dbReference type="Pfam" id="PF26191">
    <property type="entry name" value="RING-HC_RBR_RNF216"/>
    <property type="match status" value="1"/>
</dbReference>
<sequence>MDHTVNLMMQSDLSFLTPTQTEVFTTLQRLFPNVSKDVLVVTLTSPDIYYDGIDKLLLLNRCMDEMEAQSLVIDLTGRSSTPTDIANVASTSKSTNNNNIIKVPSLDGDSLAPSVAADALQGTSLSAVQVGKEKIAEPVLVVNDSVEDFQEEERDIDDVTEVKVRDGDESPVANRVGSSESTQLDLDDLLDYHSDSSCSLPEVILLPDEDEKIVSTLELKNRMNKAGPSGKSSAFGIKNGFGSEIPKREVSDTEVPKNEWSAPWSKLADNSQKGHPPLDSDDDLHQRQYTTKVTGDLKVAISKKSVNSSSSRVDFSETSAHQNQNVNSEPSSGVKLTSVNSSMQKHLEVTPSASSQYAVIHTDPNVIRSKDNIHLESLRERGHSTPKQLSGSSSIGSPPELSSPSNGNLLSGTNVMTSNTCRIHRGIKQCDCKGHMASIKSMKLHSPQDGEQNGSITHTGLNMGKSHSQNLDTAEMVTSGAASKHNSQTPKYSGKDPQAGSSMDSIISTRVGQVRENLQLEKPQLSTSQPVKESGDSLPQRIEIAGSIHSAPSGSLSQAGGHAQETFHKSKVATSTPQTVKQLASSPVNPGDFHIVKTVGSMRMVLKRVEKTSQPCSSKQVTKESSTLASTLNPAIHNPRTLNASESQVASQGDVGKPQEVKQTAGSTSRVGGNLTGNSVVKNTLAGGSGSMNQSKVKSQVSQNNKTDTLGKTQTLHMSPQAFYVRDTQAGRVSNLAARPQSSTAQVGQNNGNDTPGRSQREPQSSQAVQARLAQAAVVLNPTAITLPFIAQMHQHIGTTTPGRSQTGPLSVQARLAQAAVVSNPMARPQPSSAQIGQNSGTATPERSQTGPQSSTVFHGRLTQAGMVLNPPSRPRSSIAQICQSSGKDTPGASQRGLQSSQAIQARPTQAGVQNPMARHQGSGAQPARLQGAYLAQRRKAIKTILHAIGRQDLPRISQANATSSGNTQTVRMAEQVLGNAAFLPRNVALNQVQRQNNPRPENGFPLLPQRPAPLPAQNGIVGGGAIHQGVCQVHGGLQCNCPPPYQDRDIFEVTEQTAVDVSPFMAKVLNLFPDADPDFVKQKLQTVAQSVPDPVQWVCNLMLEDSYPRKQVPVRTKTPPPSTSKEFDYINKWRELPQIENRGNYIMEARQVLAFSFKLVCMASIDEVMRATRYRFTPAFVVLEKIVQSKDYIKAEKSNQRPMAYHPGHPTLSISCELPGEVPGLPNGKKFEEKRFRIKLNRKRRTNMMPCTNKELKKEMEYYKNFVREKQEEQDHQMALHINEEEYEQNQQGIECECCFVEHPFENMVQCFEMHLFCSDCLQRYLKEAIYGQGKGNLACMATDCSSTFPRDQIEKSLPPDLLAKYDERCREESVHLADLEDLVRCPHCQFAATLPLEMKAFLCPQCGKETCRDCQQDWKDHFGKKCEELESKSEEQLRTKYEEKLTEALIRTCHRCKASIVKENGCNKMTCRCGAKMCYICRKPNIDYNHFCQHVRDPSRKGCNQCNACCLWEVAEIVDEKKMKEIVNEMQEEQKEKGIDERKRTVGVPDNIGAGPSKKPRTQ</sequence>
<evidence type="ECO:0000256" key="5">
    <source>
        <dbReference type="ARBA" id="ARBA00022771"/>
    </source>
</evidence>
<evidence type="ECO:0000256" key="1">
    <source>
        <dbReference type="ARBA" id="ARBA00004906"/>
    </source>
</evidence>
<gene>
    <name evidence="10" type="ORF">HOLleu_18254</name>
</gene>
<dbReference type="PANTHER" id="PTHR22770">
    <property type="entry name" value="UBIQUITIN CONJUGATING ENZYME 7 INTERACTING PROTEIN-RELATED"/>
    <property type="match status" value="1"/>
</dbReference>
<keyword evidence="3" id="KW-0479">Metal-binding</keyword>
<feature type="compositionally biased region" description="Polar residues" evidence="8">
    <location>
        <begin position="830"/>
        <end position="857"/>
    </location>
</feature>
<dbReference type="EMBL" id="JAIZAY010000008">
    <property type="protein sequence ID" value="KAJ8037441.1"/>
    <property type="molecule type" value="Genomic_DNA"/>
</dbReference>
<keyword evidence="4" id="KW-0677">Repeat</keyword>
<keyword evidence="7" id="KW-0862">Zinc</keyword>
<dbReference type="Gene3D" id="3.30.40.10">
    <property type="entry name" value="Zinc/RING finger domain, C3HC4 (zinc finger)"/>
    <property type="match status" value="1"/>
</dbReference>
<feature type="compositionally biased region" description="Low complexity" evidence="8">
    <location>
        <begin position="389"/>
        <end position="411"/>
    </location>
</feature>
<dbReference type="SMART" id="SM00647">
    <property type="entry name" value="IBR"/>
    <property type="match status" value="2"/>
</dbReference>
<feature type="compositionally biased region" description="Basic and acidic residues" evidence="8">
    <location>
        <begin position="1532"/>
        <end position="1546"/>
    </location>
</feature>
<dbReference type="GO" id="GO:0008270">
    <property type="term" value="F:zinc ion binding"/>
    <property type="evidence" value="ECO:0007669"/>
    <property type="project" value="UniProtKB-KW"/>
</dbReference>
<evidence type="ECO:0000256" key="7">
    <source>
        <dbReference type="ARBA" id="ARBA00022833"/>
    </source>
</evidence>
<feature type="region of interest" description="Disordered" evidence="8">
    <location>
        <begin position="1532"/>
        <end position="1565"/>
    </location>
</feature>
<dbReference type="InterPro" id="IPR044066">
    <property type="entry name" value="TRIAD_supradom"/>
</dbReference>
<comment type="pathway">
    <text evidence="1">Protein modification; protein ubiquitination.</text>
</comment>
<dbReference type="InterPro" id="IPR051628">
    <property type="entry name" value="LUBAC_E3_Ligases"/>
</dbReference>
<evidence type="ECO:0000256" key="8">
    <source>
        <dbReference type="SAM" id="MobiDB-lite"/>
    </source>
</evidence>
<dbReference type="SUPFAM" id="SSF57850">
    <property type="entry name" value="RING/U-box"/>
    <property type="match status" value="3"/>
</dbReference>
<feature type="region of interest" description="Disordered" evidence="8">
    <location>
        <begin position="645"/>
        <end position="706"/>
    </location>
</feature>
<dbReference type="CDD" id="cd20339">
    <property type="entry name" value="BRcat_RBR_RNF216"/>
    <property type="match status" value="1"/>
</dbReference>
<evidence type="ECO:0000259" key="9">
    <source>
        <dbReference type="PROSITE" id="PS51873"/>
    </source>
</evidence>
<feature type="compositionally biased region" description="Basic and acidic residues" evidence="8">
    <location>
        <begin position="245"/>
        <end position="257"/>
    </location>
</feature>
<dbReference type="PROSITE" id="PS51873">
    <property type="entry name" value="TRIAD"/>
    <property type="match status" value="1"/>
</dbReference>
<keyword evidence="2" id="KW-0808">Transferase</keyword>
<feature type="compositionally biased region" description="Polar residues" evidence="8">
    <location>
        <begin position="449"/>
        <end position="472"/>
    </location>
</feature>
<feature type="compositionally biased region" description="Polar residues" evidence="8">
    <location>
        <begin position="661"/>
        <end position="682"/>
    </location>
</feature>
<feature type="region of interest" description="Disordered" evidence="8">
    <location>
        <begin position="445"/>
        <end position="503"/>
    </location>
</feature>
<dbReference type="Pfam" id="PF26112">
    <property type="entry name" value="UBA_RNF216"/>
    <property type="match status" value="1"/>
</dbReference>
<dbReference type="InterPro" id="IPR058758">
    <property type="entry name" value="UBA_RNF216"/>
</dbReference>
<keyword evidence="5" id="KW-0863">Zinc-finger</keyword>
<keyword evidence="11" id="KW-1185">Reference proteome</keyword>
<feature type="compositionally biased region" description="Polar residues" evidence="8">
    <location>
        <begin position="317"/>
        <end position="340"/>
    </location>
</feature>
<dbReference type="CDD" id="cd16630">
    <property type="entry name" value="RING-HC_RBR_RNF216"/>
    <property type="match status" value="1"/>
</dbReference>
<dbReference type="GO" id="GO:0016740">
    <property type="term" value="F:transferase activity"/>
    <property type="evidence" value="ECO:0007669"/>
    <property type="project" value="UniProtKB-KW"/>
</dbReference>
<evidence type="ECO:0000313" key="11">
    <source>
        <dbReference type="Proteomes" id="UP001152320"/>
    </source>
</evidence>
<feature type="compositionally biased region" description="Polar residues" evidence="8">
    <location>
        <begin position="875"/>
        <end position="913"/>
    </location>
</feature>
<feature type="compositionally biased region" description="Polar residues" evidence="8">
    <location>
        <begin position="480"/>
        <end position="491"/>
    </location>
</feature>
<evidence type="ECO:0000256" key="3">
    <source>
        <dbReference type="ARBA" id="ARBA00022723"/>
    </source>
</evidence>
<evidence type="ECO:0000256" key="4">
    <source>
        <dbReference type="ARBA" id="ARBA00022737"/>
    </source>
</evidence>
<dbReference type="CDD" id="cd20353">
    <property type="entry name" value="Rcat_RBR_RNF216"/>
    <property type="match status" value="1"/>
</dbReference>
<protein>
    <recommendedName>
        <fullName evidence="9">RING-type domain-containing protein</fullName>
    </recommendedName>
</protein>